<dbReference type="Proteomes" id="UP000009047">
    <property type="component" value="Chromosome"/>
</dbReference>
<dbReference type="GO" id="GO:0032259">
    <property type="term" value="P:methylation"/>
    <property type="evidence" value="ECO:0007669"/>
    <property type="project" value="UniProtKB-KW"/>
</dbReference>
<dbReference type="PANTHER" id="PTHR43648:SF1">
    <property type="entry name" value="ELECTRON TRANSFER FLAVOPROTEIN BETA SUBUNIT LYSINE METHYLTRANSFERASE"/>
    <property type="match status" value="1"/>
</dbReference>
<gene>
    <name evidence="3" type="ordered locus">Deba_2812</name>
</gene>
<dbReference type="CDD" id="cd02440">
    <property type="entry name" value="AdoMet_MTases"/>
    <property type="match status" value="1"/>
</dbReference>
<dbReference type="eggNOG" id="COG2264">
    <property type="taxonomic scope" value="Bacteria"/>
</dbReference>
<dbReference type="PANTHER" id="PTHR43648">
    <property type="entry name" value="ELECTRON TRANSFER FLAVOPROTEIN BETA SUBUNIT LYSINE METHYLTRANSFERASE"/>
    <property type="match status" value="1"/>
</dbReference>
<evidence type="ECO:0000313" key="4">
    <source>
        <dbReference type="Proteomes" id="UP000009047"/>
    </source>
</evidence>
<dbReference type="AlphaFoldDB" id="E1QMC3"/>
<dbReference type="STRING" id="644282.Deba_2812"/>
<proteinExistence type="predicted"/>
<accession>E1QMC3</accession>
<evidence type="ECO:0000256" key="2">
    <source>
        <dbReference type="ARBA" id="ARBA00022679"/>
    </source>
</evidence>
<dbReference type="EMBL" id="CP002085">
    <property type="protein sequence ID" value="ADK86166.1"/>
    <property type="molecule type" value="Genomic_DNA"/>
</dbReference>
<dbReference type="HOGENOM" id="CLU_049382_3_1_7"/>
<name>E1QMC3_DESB2</name>
<keyword evidence="1 3" id="KW-0489">Methyltransferase</keyword>
<reference evidence="3 4" key="1">
    <citation type="journal article" date="2010" name="Stand. Genomic Sci.">
        <title>Complete genome sequence of Desulfarculus baarsii type strain (2st14).</title>
        <authorList>
            <person name="Sun H."/>
            <person name="Spring S."/>
            <person name="Lapidus A."/>
            <person name="Davenport K."/>
            <person name="Del Rio T.G."/>
            <person name="Tice H."/>
            <person name="Nolan M."/>
            <person name="Copeland A."/>
            <person name="Cheng J.F."/>
            <person name="Lucas S."/>
            <person name="Tapia R."/>
            <person name="Goodwin L."/>
            <person name="Pitluck S."/>
            <person name="Ivanova N."/>
            <person name="Pagani I."/>
            <person name="Mavromatis K."/>
            <person name="Ovchinnikova G."/>
            <person name="Pati A."/>
            <person name="Chen A."/>
            <person name="Palaniappan K."/>
            <person name="Hauser L."/>
            <person name="Chang Y.J."/>
            <person name="Jeffries C.D."/>
            <person name="Detter J.C."/>
            <person name="Han C."/>
            <person name="Rohde M."/>
            <person name="Brambilla E."/>
            <person name="Goker M."/>
            <person name="Woyke T."/>
            <person name="Bristow J."/>
            <person name="Eisen J.A."/>
            <person name="Markowitz V."/>
            <person name="Hugenholtz P."/>
            <person name="Kyrpides N.C."/>
            <person name="Klenk H.P."/>
            <person name="Land M."/>
        </authorList>
    </citation>
    <scope>NUCLEOTIDE SEQUENCE [LARGE SCALE GENOMIC DNA]</scope>
    <source>
        <strain evidence="4">ATCC 33931 / DSM 2075 / LMG 7858 / VKM B-1802 / 2st14</strain>
    </source>
</reference>
<sequence>MSDNAWVEVRLSCPDSQQARRFARRLKRGGARHLLQKGLELWSVWPDDQASRQALAWLGELDPPASLRAFRAVDALAAWSAPQARPMGPGLALAGADSGLRAGPGLLIIDALTAFGAGDHPSTALNLELLCRLLSGQFGPPPPAGVWAADIGAGTGVLALAMALVGGLSVLAVDPEPAARRACLRNIALNPLAGGRVHFVQARGDAVGGRFAVVAANLPTGLLLAIGDQIAALVADGGFVALSGFRDEAVESIAQIFTSAGLKPIATPSRHGWSGLLLSRQ</sequence>
<keyword evidence="4" id="KW-1185">Reference proteome</keyword>
<keyword evidence="2" id="KW-0808">Transferase</keyword>
<dbReference type="InterPro" id="IPR050078">
    <property type="entry name" value="Ribosomal_L11_MeTrfase_PrmA"/>
</dbReference>
<dbReference type="GO" id="GO:0008276">
    <property type="term" value="F:protein methyltransferase activity"/>
    <property type="evidence" value="ECO:0007669"/>
    <property type="project" value="TreeGrafter"/>
</dbReference>
<organism evidence="3 4">
    <name type="scientific">Desulfarculus baarsii (strain ATCC 33931 / DSM 2075 / LMG 7858 / VKM B-1802 / 2st14)</name>
    <dbReference type="NCBI Taxonomy" id="644282"/>
    <lineage>
        <taxon>Bacteria</taxon>
        <taxon>Pseudomonadati</taxon>
        <taxon>Thermodesulfobacteriota</taxon>
        <taxon>Desulfarculia</taxon>
        <taxon>Desulfarculales</taxon>
        <taxon>Desulfarculaceae</taxon>
        <taxon>Desulfarculus</taxon>
    </lineage>
</organism>
<protein>
    <submittedName>
        <fullName evidence="3">Methyltransferase small</fullName>
    </submittedName>
</protein>
<evidence type="ECO:0000313" key="3">
    <source>
        <dbReference type="EMBL" id="ADK86166.1"/>
    </source>
</evidence>
<dbReference type="SUPFAM" id="SSF53335">
    <property type="entry name" value="S-adenosyl-L-methionine-dependent methyltransferases"/>
    <property type="match status" value="1"/>
</dbReference>
<dbReference type="RefSeq" id="WP_013259605.1">
    <property type="nucleotide sequence ID" value="NC_014365.1"/>
</dbReference>
<dbReference type="KEGG" id="dbr:Deba_2812"/>
<dbReference type="Pfam" id="PF06325">
    <property type="entry name" value="PrmA"/>
    <property type="match status" value="1"/>
</dbReference>
<dbReference type="InterPro" id="IPR029063">
    <property type="entry name" value="SAM-dependent_MTases_sf"/>
</dbReference>
<evidence type="ECO:0000256" key="1">
    <source>
        <dbReference type="ARBA" id="ARBA00022603"/>
    </source>
</evidence>
<dbReference type="Gene3D" id="3.40.50.150">
    <property type="entry name" value="Vaccinia Virus protein VP39"/>
    <property type="match status" value="1"/>
</dbReference>